<dbReference type="AlphaFoldDB" id="A0A0P1AG05"/>
<evidence type="ECO:0000313" key="1">
    <source>
        <dbReference type="EMBL" id="CEG40024.1"/>
    </source>
</evidence>
<accession>A0A0P1AG05</accession>
<dbReference type="GeneID" id="36405302"/>
<keyword evidence="2" id="KW-1185">Reference proteome</keyword>
<reference evidence="2" key="1">
    <citation type="submission" date="2014-09" db="EMBL/GenBank/DDBJ databases">
        <authorList>
            <person name="Sharma Rahul"/>
            <person name="Thines Marco"/>
        </authorList>
    </citation>
    <scope>NUCLEOTIDE SEQUENCE [LARGE SCALE GENOMIC DNA]</scope>
</reference>
<evidence type="ECO:0000313" key="2">
    <source>
        <dbReference type="Proteomes" id="UP000054928"/>
    </source>
</evidence>
<dbReference type="Proteomes" id="UP000054928">
    <property type="component" value="Unassembled WGS sequence"/>
</dbReference>
<proteinExistence type="predicted"/>
<organism evidence="1 2">
    <name type="scientific">Plasmopara halstedii</name>
    <name type="common">Downy mildew of sunflower</name>
    <dbReference type="NCBI Taxonomy" id="4781"/>
    <lineage>
        <taxon>Eukaryota</taxon>
        <taxon>Sar</taxon>
        <taxon>Stramenopiles</taxon>
        <taxon>Oomycota</taxon>
        <taxon>Peronosporomycetes</taxon>
        <taxon>Peronosporales</taxon>
        <taxon>Peronosporaceae</taxon>
        <taxon>Plasmopara</taxon>
    </lineage>
</organism>
<dbReference type="EMBL" id="CCYD01000468">
    <property type="protein sequence ID" value="CEG40024.1"/>
    <property type="molecule type" value="Genomic_DNA"/>
</dbReference>
<protein>
    <submittedName>
        <fullName evidence="1">Uncharacterized protein</fullName>
    </submittedName>
</protein>
<name>A0A0P1AG05_PLAHL</name>
<sequence>MVKKCAQMIANSSADIKPVHVRCAAQVVNLIVQAALNAPGVKKHLDKLRKYIVKAKKIPESEPVAIRLEESLGKIIERLKEDDKSKPIGERLEKGIRGDGISNSEENLVNGDIVQPVQRSSSHEEVIDKHVISFTPAPDVHVAAALELLRNVGLDKVEKDIFSSNEFMLWSKQIAEKYRAEPREGVRVMWTTLAKHDLEKLKKSISDTEVVDGKLAFGDRFKDSLIDYIAIAEDVEDLQSFAIHLEDSLFSLCRKLVKGKTIEGLRSPVMVLL</sequence>
<dbReference type="RefSeq" id="XP_024576393.1">
    <property type="nucleotide sequence ID" value="XM_024725636.1"/>
</dbReference>